<dbReference type="AlphaFoldDB" id="A0A6N4V6C0"/>
<keyword evidence="4" id="KW-1185">Reference proteome</keyword>
<dbReference type="Pfam" id="PF01590">
    <property type="entry name" value="GAF"/>
    <property type="match status" value="1"/>
</dbReference>
<reference evidence="3 4" key="1">
    <citation type="journal article" date="2019" name="Emerg. Microbes Infect.">
        <title>Comprehensive subspecies identification of 175 nontuberculous mycobacteria species based on 7547 genomic profiles.</title>
        <authorList>
            <person name="Matsumoto Y."/>
            <person name="Kinjo T."/>
            <person name="Motooka D."/>
            <person name="Nabeya D."/>
            <person name="Jung N."/>
            <person name="Uechi K."/>
            <person name="Horii T."/>
            <person name="Iida T."/>
            <person name="Fujita J."/>
            <person name="Nakamura S."/>
        </authorList>
    </citation>
    <scope>NUCLEOTIDE SEQUENCE [LARGE SCALE GENOMIC DNA]</scope>
    <source>
        <strain evidence="3 4">JCM 12603</strain>
    </source>
</reference>
<sequence length="583" mass="62199">MSVQTYPSGVPPSERWLDALAEIGEAVGGEQPVTDLLDRVARTACALLDYDFCAVFLPTPRSDALTIVGSHGLSPDYVAQVNADRPILLEVRGEQEAPTSMAFRTGEVVALGDIELVPGFGWGGVAQEQGYRALISVPLRRGAEVIGALNGYRAEPHQFDRAEIGLVSTLASQVAIALGTAQLRAQEQATIRELRRAEEVHTLLTATALRGEGVAGVCAALAELLGHGVLIEDVYGETLAAAHWPGTDHEPTPAEVDEQLRTGTVISVRSGGPAMAGVLLDAAVVARIHVDAPRGELSGLDVRAVEQAAVVTALELLRARTAAEVEQRLRGSLVADLLAVDDTALPELLDRARRLGWDLSGHQTLVVLRSPAAESTDTRTDRVLAVADRVVSALAARPLAATYRGDVVLVCSDRSPHMSPADIARRLVDTLHRAGVVDYAVAAVSRPGSARELPAAFRTVRGALDLAAEQRTSTVIDLGDVTIDHLLLQLDDTTQLRGFATAVLGPAISYDRKRSTELLHTARIFVDHGLDRRAAADVLHLHPNTVAQRIRRLEELTGLRLSRPKDLLELTAALRVARIAGLG</sequence>
<feature type="domain" description="GAF" evidence="2">
    <location>
        <begin position="32"/>
        <end position="188"/>
    </location>
</feature>
<dbReference type="KEGG" id="mpof:MPOR_03630"/>
<dbReference type="RefSeq" id="WP_163672224.1">
    <property type="nucleotide sequence ID" value="NZ_AP022570.1"/>
</dbReference>
<dbReference type="PANTHER" id="PTHR33744">
    <property type="entry name" value="CARBOHYDRATE DIACID REGULATOR"/>
    <property type="match status" value="1"/>
</dbReference>
<dbReference type="InterPro" id="IPR051448">
    <property type="entry name" value="CdaR-like_regulators"/>
</dbReference>
<dbReference type="InterPro" id="IPR029016">
    <property type="entry name" value="GAF-like_dom_sf"/>
</dbReference>
<dbReference type="InterPro" id="IPR003018">
    <property type="entry name" value="GAF"/>
</dbReference>
<dbReference type="InterPro" id="IPR025736">
    <property type="entry name" value="PucR_C-HTH_dom"/>
</dbReference>
<organism evidence="3 4">
    <name type="scientific">Mycolicibacterium poriferae</name>
    <dbReference type="NCBI Taxonomy" id="39694"/>
    <lineage>
        <taxon>Bacteria</taxon>
        <taxon>Bacillati</taxon>
        <taxon>Actinomycetota</taxon>
        <taxon>Actinomycetes</taxon>
        <taxon>Mycobacteriales</taxon>
        <taxon>Mycobacteriaceae</taxon>
        <taxon>Mycolicibacterium</taxon>
    </lineage>
</organism>
<evidence type="ECO:0000259" key="2">
    <source>
        <dbReference type="SMART" id="SM00065"/>
    </source>
</evidence>
<dbReference type="Gene3D" id="3.30.450.40">
    <property type="match status" value="1"/>
</dbReference>
<dbReference type="InterPro" id="IPR041522">
    <property type="entry name" value="CdaR_GGDEF"/>
</dbReference>
<evidence type="ECO:0000313" key="4">
    <source>
        <dbReference type="Proteomes" id="UP000466785"/>
    </source>
</evidence>
<dbReference type="Proteomes" id="UP000466785">
    <property type="component" value="Chromosome"/>
</dbReference>
<dbReference type="Pfam" id="PF13556">
    <property type="entry name" value="HTH_30"/>
    <property type="match status" value="1"/>
</dbReference>
<proteinExistence type="inferred from homology"/>
<dbReference type="SMART" id="SM00065">
    <property type="entry name" value="GAF"/>
    <property type="match status" value="1"/>
</dbReference>
<dbReference type="InterPro" id="IPR042070">
    <property type="entry name" value="PucR_C-HTH_sf"/>
</dbReference>
<evidence type="ECO:0000256" key="1">
    <source>
        <dbReference type="ARBA" id="ARBA00006754"/>
    </source>
</evidence>
<dbReference type="SUPFAM" id="SSF55781">
    <property type="entry name" value="GAF domain-like"/>
    <property type="match status" value="1"/>
</dbReference>
<evidence type="ECO:0000313" key="3">
    <source>
        <dbReference type="EMBL" id="BBX49337.1"/>
    </source>
</evidence>
<comment type="similarity">
    <text evidence="1">Belongs to the CdaR family.</text>
</comment>
<accession>A0A6N4V6C0</accession>
<dbReference type="Pfam" id="PF17853">
    <property type="entry name" value="GGDEF_2"/>
    <property type="match status" value="1"/>
</dbReference>
<dbReference type="EMBL" id="AP022570">
    <property type="protein sequence ID" value="BBX49337.1"/>
    <property type="molecule type" value="Genomic_DNA"/>
</dbReference>
<dbReference type="Gene3D" id="1.10.10.2840">
    <property type="entry name" value="PucR C-terminal helix-turn-helix domain"/>
    <property type="match status" value="1"/>
</dbReference>
<gene>
    <name evidence="3" type="ORF">MPOR_03630</name>
</gene>
<dbReference type="PANTHER" id="PTHR33744:SF1">
    <property type="entry name" value="DNA-BINDING TRANSCRIPTIONAL ACTIVATOR ADER"/>
    <property type="match status" value="1"/>
</dbReference>
<protein>
    <recommendedName>
        <fullName evidence="2">GAF domain-containing protein</fullName>
    </recommendedName>
</protein>
<name>A0A6N4V6C0_9MYCO</name>